<keyword evidence="3" id="KW-1185">Reference proteome</keyword>
<name>A0A444V3D7_ACIRT</name>
<dbReference type="Pfam" id="PF00075">
    <property type="entry name" value="RNase_H"/>
    <property type="match status" value="1"/>
</dbReference>
<dbReference type="Gene3D" id="3.30.70.270">
    <property type="match status" value="1"/>
</dbReference>
<comment type="caution">
    <text evidence="2">The sequence shown here is derived from an EMBL/GenBank/DDBJ whole genome shotgun (WGS) entry which is preliminary data.</text>
</comment>
<organism evidence="2 3">
    <name type="scientific">Acipenser ruthenus</name>
    <name type="common">Sterlet sturgeon</name>
    <dbReference type="NCBI Taxonomy" id="7906"/>
    <lineage>
        <taxon>Eukaryota</taxon>
        <taxon>Metazoa</taxon>
        <taxon>Chordata</taxon>
        <taxon>Craniata</taxon>
        <taxon>Vertebrata</taxon>
        <taxon>Euteleostomi</taxon>
        <taxon>Actinopterygii</taxon>
        <taxon>Chondrostei</taxon>
        <taxon>Acipenseriformes</taxon>
        <taxon>Acipenseridae</taxon>
        <taxon>Acipenser</taxon>
    </lineage>
</organism>
<feature type="domain" description="RNase H type-1" evidence="1">
    <location>
        <begin position="232"/>
        <end position="378"/>
    </location>
</feature>
<sequence length="419" mass="45898">MASDRRECIRNMPRPRNVRGVRQALGLFNYCRQYIPEYTTIVEPLQKLVTGTPAPLDSIDWGPEQEHTYTQQALTSAPALGIPSPNKPFHLYHSIKFGCYNATLMQEHGGKMRPIAYYSTKQNMVSAGMPACMAAIDCAAWAVAQTEPLNMGGSLIVHTPHTIISLLNSGQLKHVTDAQRAKWETYLLPQLVQVVHDTGINPSERILTEGEPHQCDLEGEIQLASDINTEPLEEGMTLYVDGSRCIENGKPHTGWAVLTSDEVVASGLLPGHQSAQVAELHTLTQACVFGANSSMTIYTDSLYAFGVVHDYSSSLERLGYVTTGGGAIKNYEYVQRLVATTKFPTRLAVVKIKAHQTGVDPHVLANRKADEAAKAAARQPVPKPHAPIATVSPDEMDIRQLHAQSETAEIAKWQQVGAR</sequence>
<dbReference type="InterPro" id="IPR012337">
    <property type="entry name" value="RNaseH-like_sf"/>
</dbReference>
<dbReference type="InterPro" id="IPR002156">
    <property type="entry name" value="RNaseH_domain"/>
</dbReference>
<evidence type="ECO:0000313" key="2">
    <source>
        <dbReference type="EMBL" id="RXM94928.1"/>
    </source>
</evidence>
<dbReference type="Gene3D" id="3.10.20.370">
    <property type="match status" value="1"/>
</dbReference>
<proteinExistence type="predicted"/>
<dbReference type="GO" id="GO:0004523">
    <property type="term" value="F:RNA-DNA hybrid ribonuclease activity"/>
    <property type="evidence" value="ECO:0007669"/>
    <property type="project" value="InterPro"/>
</dbReference>
<dbReference type="SUPFAM" id="SSF56672">
    <property type="entry name" value="DNA/RNA polymerases"/>
    <property type="match status" value="1"/>
</dbReference>
<dbReference type="Gene3D" id="3.30.420.10">
    <property type="entry name" value="Ribonuclease H-like superfamily/Ribonuclease H"/>
    <property type="match status" value="1"/>
</dbReference>
<gene>
    <name evidence="2" type="ORF">EOD39_17448</name>
</gene>
<dbReference type="PANTHER" id="PTHR33064">
    <property type="entry name" value="POL PROTEIN"/>
    <property type="match status" value="1"/>
</dbReference>
<dbReference type="GO" id="GO:0006259">
    <property type="term" value="P:DNA metabolic process"/>
    <property type="evidence" value="ECO:0007669"/>
    <property type="project" value="UniProtKB-ARBA"/>
</dbReference>
<dbReference type="AlphaFoldDB" id="A0A444V3D7"/>
<evidence type="ECO:0000259" key="1">
    <source>
        <dbReference type="PROSITE" id="PS50879"/>
    </source>
</evidence>
<dbReference type="Pfam" id="PF17919">
    <property type="entry name" value="RT_RNaseH_2"/>
    <property type="match status" value="1"/>
</dbReference>
<dbReference type="InterPro" id="IPR043502">
    <property type="entry name" value="DNA/RNA_pol_sf"/>
</dbReference>
<dbReference type="Proteomes" id="UP000289886">
    <property type="component" value="Unassembled WGS sequence"/>
</dbReference>
<dbReference type="SUPFAM" id="SSF53098">
    <property type="entry name" value="Ribonuclease H-like"/>
    <property type="match status" value="1"/>
</dbReference>
<dbReference type="PROSITE" id="PS50879">
    <property type="entry name" value="RNASE_H_1"/>
    <property type="match status" value="1"/>
</dbReference>
<reference evidence="2 3" key="1">
    <citation type="submission" date="2019-01" db="EMBL/GenBank/DDBJ databases">
        <title>Draft Genome and Complete Hox-Cluster Characterization of the Sterlet Sturgeon (Acipenser ruthenus).</title>
        <authorList>
            <person name="Wei Q."/>
        </authorList>
    </citation>
    <scope>NUCLEOTIDE SEQUENCE [LARGE SCALE GENOMIC DNA]</scope>
    <source>
        <strain evidence="2">WHYD16114868_AA</strain>
        <tissue evidence="2">Blood</tissue>
    </source>
</reference>
<accession>A0A444V3D7</accession>
<dbReference type="PANTHER" id="PTHR33064:SF37">
    <property type="entry name" value="RIBONUCLEASE H"/>
    <property type="match status" value="1"/>
</dbReference>
<evidence type="ECO:0000313" key="3">
    <source>
        <dbReference type="Proteomes" id="UP000289886"/>
    </source>
</evidence>
<dbReference type="InterPro" id="IPR051320">
    <property type="entry name" value="Viral_Replic_Matur_Polypro"/>
</dbReference>
<dbReference type="InterPro" id="IPR041577">
    <property type="entry name" value="RT_RNaseH_2"/>
</dbReference>
<protein>
    <submittedName>
        <fullName evidence="2">Retrovirus-related Pol polyprotein from transposon opus</fullName>
    </submittedName>
</protein>
<dbReference type="GO" id="GO:0003676">
    <property type="term" value="F:nucleic acid binding"/>
    <property type="evidence" value="ECO:0007669"/>
    <property type="project" value="InterPro"/>
</dbReference>
<dbReference type="InterPro" id="IPR043128">
    <property type="entry name" value="Rev_trsase/Diguanyl_cyclase"/>
</dbReference>
<dbReference type="InterPro" id="IPR036397">
    <property type="entry name" value="RNaseH_sf"/>
</dbReference>
<dbReference type="EMBL" id="SCEB01002850">
    <property type="protein sequence ID" value="RXM94928.1"/>
    <property type="molecule type" value="Genomic_DNA"/>
</dbReference>